<protein>
    <submittedName>
        <fullName evidence="1">Uncharacterized protein</fullName>
    </submittedName>
</protein>
<proteinExistence type="predicted"/>
<name>A0ACD3A2V9_9AGAR</name>
<sequence>MSSVTPRASAEIPGRNDKTVDKDRCQRNPVYNEGIAQCLSLPSIRAQALPLHDLWTMLLKIHQPSQTTQSISPEFPAAVSSLPLSLSGQSTRRGGVRLVLGLGTSIRAVVPPLLVDMLFYFRLF</sequence>
<evidence type="ECO:0000313" key="1">
    <source>
        <dbReference type="EMBL" id="TFK59729.1"/>
    </source>
</evidence>
<accession>A0ACD3A2V9</accession>
<keyword evidence="2" id="KW-1185">Reference proteome</keyword>
<reference evidence="1 2" key="1">
    <citation type="journal article" date="2019" name="Nat. Ecol. Evol.">
        <title>Megaphylogeny resolves global patterns of mushroom evolution.</title>
        <authorList>
            <person name="Varga T."/>
            <person name="Krizsan K."/>
            <person name="Foldi C."/>
            <person name="Dima B."/>
            <person name="Sanchez-Garcia M."/>
            <person name="Sanchez-Ramirez S."/>
            <person name="Szollosi G.J."/>
            <person name="Szarkandi J.G."/>
            <person name="Papp V."/>
            <person name="Albert L."/>
            <person name="Andreopoulos W."/>
            <person name="Angelini C."/>
            <person name="Antonin V."/>
            <person name="Barry K.W."/>
            <person name="Bougher N.L."/>
            <person name="Buchanan P."/>
            <person name="Buyck B."/>
            <person name="Bense V."/>
            <person name="Catcheside P."/>
            <person name="Chovatia M."/>
            <person name="Cooper J."/>
            <person name="Damon W."/>
            <person name="Desjardin D."/>
            <person name="Finy P."/>
            <person name="Geml J."/>
            <person name="Haridas S."/>
            <person name="Hughes K."/>
            <person name="Justo A."/>
            <person name="Karasinski D."/>
            <person name="Kautmanova I."/>
            <person name="Kiss B."/>
            <person name="Kocsube S."/>
            <person name="Kotiranta H."/>
            <person name="LaButti K.M."/>
            <person name="Lechner B.E."/>
            <person name="Liimatainen K."/>
            <person name="Lipzen A."/>
            <person name="Lukacs Z."/>
            <person name="Mihaltcheva S."/>
            <person name="Morgado L.N."/>
            <person name="Niskanen T."/>
            <person name="Noordeloos M.E."/>
            <person name="Ohm R.A."/>
            <person name="Ortiz-Santana B."/>
            <person name="Ovrebo C."/>
            <person name="Racz N."/>
            <person name="Riley R."/>
            <person name="Savchenko A."/>
            <person name="Shiryaev A."/>
            <person name="Soop K."/>
            <person name="Spirin V."/>
            <person name="Szebenyi C."/>
            <person name="Tomsovsky M."/>
            <person name="Tulloss R.E."/>
            <person name="Uehling J."/>
            <person name="Grigoriev I.V."/>
            <person name="Vagvolgyi C."/>
            <person name="Papp T."/>
            <person name="Martin F.M."/>
            <person name="Miettinen O."/>
            <person name="Hibbett D.S."/>
            <person name="Nagy L.G."/>
        </authorList>
    </citation>
    <scope>NUCLEOTIDE SEQUENCE [LARGE SCALE GENOMIC DNA]</scope>
    <source>
        <strain evidence="1 2">NL-1719</strain>
    </source>
</reference>
<gene>
    <name evidence="1" type="ORF">BDN72DRAFT_581589</name>
</gene>
<dbReference type="EMBL" id="ML208907">
    <property type="protein sequence ID" value="TFK59729.1"/>
    <property type="molecule type" value="Genomic_DNA"/>
</dbReference>
<organism evidence="1 2">
    <name type="scientific">Pluteus cervinus</name>
    <dbReference type="NCBI Taxonomy" id="181527"/>
    <lineage>
        <taxon>Eukaryota</taxon>
        <taxon>Fungi</taxon>
        <taxon>Dikarya</taxon>
        <taxon>Basidiomycota</taxon>
        <taxon>Agaricomycotina</taxon>
        <taxon>Agaricomycetes</taxon>
        <taxon>Agaricomycetidae</taxon>
        <taxon>Agaricales</taxon>
        <taxon>Pluteineae</taxon>
        <taxon>Pluteaceae</taxon>
        <taxon>Pluteus</taxon>
    </lineage>
</organism>
<dbReference type="Proteomes" id="UP000308600">
    <property type="component" value="Unassembled WGS sequence"/>
</dbReference>
<evidence type="ECO:0000313" key="2">
    <source>
        <dbReference type="Proteomes" id="UP000308600"/>
    </source>
</evidence>